<comment type="caution">
    <text evidence="4">The sequence shown here is derived from an EMBL/GenBank/DDBJ whole genome shotgun (WGS) entry which is preliminary data.</text>
</comment>
<accession>A0A9Q0K4W5</accession>
<proteinExistence type="predicted"/>
<evidence type="ECO:0000313" key="5">
    <source>
        <dbReference type="Proteomes" id="UP001141806"/>
    </source>
</evidence>
<dbReference type="Proteomes" id="UP001141806">
    <property type="component" value="Unassembled WGS sequence"/>
</dbReference>
<dbReference type="Pfam" id="PF00536">
    <property type="entry name" value="SAM_1"/>
    <property type="match status" value="1"/>
</dbReference>
<dbReference type="SMART" id="SM00454">
    <property type="entry name" value="SAM"/>
    <property type="match status" value="1"/>
</dbReference>
<dbReference type="SUPFAM" id="SSF47769">
    <property type="entry name" value="SAM/Pointed domain"/>
    <property type="match status" value="1"/>
</dbReference>
<evidence type="ECO:0000259" key="3">
    <source>
        <dbReference type="PROSITE" id="PS50105"/>
    </source>
</evidence>
<feature type="region of interest" description="Disordered" evidence="2">
    <location>
        <begin position="88"/>
        <end position="107"/>
    </location>
</feature>
<reference evidence="4" key="1">
    <citation type="journal article" date="2023" name="Plant J.">
        <title>The genome of the king protea, Protea cynaroides.</title>
        <authorList>
            <person name="Chang J."/>
            <person name="Duong T.A."/>
            <person name="Schoeman C."/>
            <person name="Ma X."/>
            <person name="Roodt D."/>
            <person name="Barker N."/>
            <person name="Li Z."/>
            <person name="Van de Peer Y."/>
            <person name="Mizrachi E."/>
        </authorList>
    </citation>
    <scope>NUCLEOTIDE SEQUENCE</scope>
    <source>
        <tissue evidence="4">Young leaves</tissue>
    </source>
</reference>
<dbReference type="InterPro" id="IPR001660">
    <property type="entry name" value="SAM"/>
</dbReference>
<keyword evidence="5" id="KW-1185">Reference proteome</keyword>
<dbReference type="EMBL" id="JAMYWD010000009">
    <property type="protein sequence ID" value="KAJ4962075.1"/>
    <property type="molecule type" value="Genomic_DNA"/>
</dbReference>
<dbReference type="PANTHER" id="PTHR10627:SF74">
    <property type="entry name" value="OS08G0526500 PROTEIN"/>
    <property type="match status" value="1"/>
</dbReference>
<dbReference type="OrthoDB" id="76949at2759"/>
<protein>
    <recommendedName>
        <fullName evidence="3">SAM domain-containing protein</fullName>
    </recommendedName>
</protein>
<evidence type="ECO:0000313" key="4">
    <source>
        <dbReference type="EMBL" id="KAJ4962075.1"/>
    </source>
</evidence>
<gene>
    <name evidence="4" type="ORF">NE237_021985</name>
</gene>
<feature type="region of interest" description="Disordered" evidence="2">
    <location>
        <begin position="1"/>
        <end position="83"/>
    </location>
</feature>
<dbReference type="PROSITE" id="PS50105">
    <property type="entry name" value="SAM_DOMAIN"/>
    <property type="match status" value="1"/>
</dbReference>
<dbReference type="Gene3D" id="1.10.150.50">
    <property type="entry name" value="Transcription Factor, Ets-1"/>
    <property type="match status" value="1"/>
</dbReference>
<dbReference type="InterPro" id="IPR013761">
    <property type="entry name" value="SAM/pointed_sf"/>
</dbReference>
<sequence length="324" mass="36291">MSRPHVTITLGRSGQVVKRPAQVLDGGRSDQVQHSGGKRSIRERLGSNVENPNLHGNQHKSKRQKRDGKKWSPSDDDMDDGRIGRDDLRLKLMRKNMSRSTRSDGERHNMDLREKLSRTEHSAMAATHSWQRLPDPKANGIVRRIPPTRSADDLLHMDSLRKSYSSWTLDGLRRRSPDRILGSSRGLSPPRIMDNLRQGPSMRPVEASRPPYMSKDIVDSSRSTGPTHYMTKPNAAIDSAKPVARLPPPSGIMQKSSYPGEEPHTVASLLHSLGLGKYAILFQAEEVDMTALRQMGDNDLKELGIPMGPRKKILLAVRPPKRQP</sequence>
<feature type="domain" description="SAM" evidence="3">
    <location>
        <begin position="261"/>
        <end position="315"/>
    </location>
</feature>
<feature type="region of interest" description="Disordered" evidence="2">
    <location>
        <begin position="178"/>
        <end position="233"/>
    </location>
</feature>
<evidence type="ECO:0000256" key="1">
    <source>
        <dbReference type="ARBA" id="ARBA00022737"/>
    </source>
</evidence>
<name>A0A9Q0K4W5_9MAGN</name>
<organism evidence="4 5">
    <name type="scientific">Protea cynaroides</name>
    <dbReference type="NCBI Taxonomy" id="273540"/>
    <lineage>
        <taxon>Eukaryota</taxon>
        <taxon>Viridiplantae</taxon>
        <taxon>Streptophyta</taxon>
        <taxon>Embryophyta</taxon>
        <taxon>Tracheophyta</taxon>
        <taxon>Spermatophyta</taxon>
        <taxon>Magnoliopsida</taxon>
        <taxon>Proteales</taxon>
        <taxon>Proteaceae</taxon>
        <taxon>Protea</taxon>
    </lineage>
</organism>
<dbReference type="AlphaFoldDB" id="A0A9Q0K4W5"/>
<dbReference type="PANTHER" id="PTHR10627">
    <property type="entry name" value="SCP160"/>
    <property type="match status" value="1"/>
</dbReference>
<evidence type="ECO:0000256" key="2">
    <source>
        <dbReference type="SAM" id="MobiDB-lite"/>
    </source>
</evidence>
<feature type="compositionally biased region" description="Basic residues" evidence="2">
    <location>
        <begin position="57"/>
        <end position="68"/>
    </location>
</feature>
<keyword evidence="1" id="KW-0677">Repeat</keyword>